<dbReference type="InterPro" id="IPR004038">
    <property type="entry name" value="Ribosomal_eL8/eL30/eS12/Gad45"/>
</dbReference>
<keyword evidence="6" id="KW-1185">Reference proteome</keyword>
<dbReference type="GO" id="GO:0003723">
    <property type="term" value="F:RNA binding"/>
    <property type="evidence" value="ECO:0007669"/>
    <property type="project" value="InterPro"/>
</dbReference>
<evidence type="ECO:0000256" key="3">
    <source>
        <dbReference type="SAM" id="MobiDB-lite"/>
    </source>
</evidence>
<feature type="region of interest" description="Disordered" evidence="3">
    <location>
        <begin position="74"/>
        <end position="96"/>
    </location>
</feature>
<dbReference type="PANTHER" id="PTHR11449">
    <property type="entry name" value="RIBOSOMAL PROTEIN L30"/>
    <property type="match status" value="1"/>
</dbReference>
<dbReference type="SUPFAM" id="SSF55315">
    <property type="entry name" value="L30e-like"/>
    <property type="match status" value="1"/>
</dbReference>
<evidence type="ECO:0000313" key="6">
    <source>
        <dbReference type="Proteomes" id="UP001488838"/>
    </source>
</evidence>
<evidence type="ECO:0000256" key="2">
    <source>
        <dbReference type="ARBA" id="ARBA00023274"/>
    </source>
</evidence>
<gene>
    <name evidence="5" type="ORF">U0070_011004</name>
</gene>
<dbReference type="Pfam" id="PF01248">
    <property type="entry name" value="Ribosomal_L7Ae"/>
    <property type="match status" value="1"/>
</dbReference>
<feature type="domain" description="Ribosomal protein eL8/eL30/eS12/Gadd45" evidence="4">
    <location>
        <begin position="13"/>
        <end position="80"/>
    </location>
</feature>
<dbReference type="InterPro" id="IPR039109">
    <property type="entry name" value="Ribosomal_eL30-like"/>
</dbReference>
<keyword evidence="2" id="KW-0687">Ribonucleoprotein</keyword>
<evidence type="ECO:0000313" key="5">
    <source>
        <dbReference type="EMBL" id="KAK7813897.1"/>
    </source>
</evidence>
<evidence type="ECO:0000259" key="4">
    <source>
        <dbReference type="Pfam" id="PF01248"/>
    </source>
</evidence>
<keyword evidence="1" id="KW-0689">Ribosomal protein</keyword>
<sequence>MTVERACWDSSRLKIIRQRKEKSAILGHNCPALRTSETVPTLAETGVHRYSDSHPELGTACENTAGAGTLEIIDPGDSDITRSMPEHTGTKGSQPS</sequence>
<accession>A0AAW0IHJ0</accession>
<dbReference type="Gene3D" id="3.30.1330.30">
    <property type="match status" value="1"/>
</dbReference>
<dbReference type="InterPro" id="IPR029064">
    <property type="entry name" value="Ribosomal_eL30-like_sf"/>
</dbReference>
<name>A0AAW0IHJ0_MYOGA</name>
<dbReference type="EMBL" id="JBBHLL010000129">
    <property type="protein sequence ID" value="KAK7813897.1"/>
    <property type="molecule type" value="Genomic_DNA"/>
</dbReference>
<dbReference type="GO" id="GO:1990904">
    <property type="term" value="C:ribonucleoprotein complex"/>
    <property type="evidence" value="ECO:0007669"/>
    <property type="project" value="UniProtKB-KW"/>
</dbReference>
<dbReference type="GO" id="GO:0005840">
    <property type="term" value="C:ribosome"/>
    <property type="evidence" value="ECO:0007669"/>
    <property type="project" value="UniProtKB-KW"/>
</dbReference>
<comment type="caution">
    <text evidence="5">The sequence shown here is derived from an EMBL/GenBank/DDBJ whole genome shotgun (WGS) entry which is preliminary data.</text>
</comment>
<evidence type="ECO:0000256" key="1">
    <source>
        <dbReference type="ARBA" id="ARBA00022980"/>
    </source>
</evidence>
<dbReference type="AlphaFoldDB" id="A0AAW0IHJ0"/>
<reference evidence="5 6" key="1">
    <citation type="journal article" date="2023" name="bioRxiv">
        <title>Conserved and derived expression patterns and positive selection on dental genes reveal complex evolutionary context of ever-growing rodent molars.</title>
        <authorList>
            <person name="Calamari Z.T."/>
            <person name="Song A."/>
            <person name="Cohen E."/>
            <person name="Akter M."/>
            <person name="Roy R.D."/>
            <person name="Hallikas O."/>
            <person name="Christensen M.M."/>
            <person name="Li P."/>
            <person name="Marangoni P."/>
            <person name="Jernvall J."/>
            <person name="Klein O.D."/>
        </authorList>
    </citation>
    <scope>NUCLEOTIDE SEQUENCE [LARGE SCALE GENOMIC DNA]</scope>
    <source>
        <strain evidence="5">V071</strain>
    </source>
</reference>
<organism evidence="5 6">
    <name type="scientific">Myodes glareolus</name>
    <name type="common">Bank vole</name>
    <name type="synonym">Clethrionomys glareolus</name>
    <dbReference type="NCBI Taxonomy" id="447135"/>
    <lineage>
        <taxon>Eukaryota</taxon>
        <taxon>Metazoa</taxon>
        <taxon>Chordata</taxon>
        <taxon>Craniata</taxon>
        <taxon>Vertebrata</taxon>
        <taxon>Euteleostomi</taxon>
        <taxon>Mammalia</taxon>
        <taxon>Eutheria</taxon>
        <taxon>Euarchontoglires</taxon>
        <taxon>Glires</taxon>
        <taxon>Rodentia</taxon>
        <taxon>Myomorpha</taxon>
        <taxon>Muroidea</taxon>
        <taxon>Cricetidae</taxon>
        <taxon>Arvicolinae</taxon>
        <taxon>Myodes</taxon>
    </lineage>
</organism>
<protein>
    <recommendedName>
        <fullName evidence="4">Ribosomal protein eL8/eL30/eS12/Gadd45 domain-containing protein</fullName>
    </recommendedName>
</protein>
<proteinExistence type="predicted"/>
<dbReference type="Proteomes" id="UP001488838">
    <property type="component" value="Unassembled WGS sequence"/>
</dbReference>